<evidence type="ECO:0000313" key="2">
    <source>
        <dbReference type="Proteomes" id="UP000268096"/>
    </source>
</evidence>
<reference evidence="1 2" key="1">
    <citation type="submission" date="2018-08" db="EMBL/GenBank/DDBJ databases">
        <title>Recombination of ecologically and evolutionarily significant loci maintains genetic cohesion in the Pseudomonas syringae species complex.</title>
        <authorList>
            <person name="Dillon M."/>
            <person name="Thakur S."/>
            <person name="Almeida R.N.D."/>
            <person name="Weir B.S."/>
            <person name="Guttman D.S."/>
        </authorList>
    </citation>
    <scope>NUCLEOTIDE SEQUENCE [LARGE SCALE GENOMIC DNA]</scope>
    <source>
        <strain evidence="1 2">ICMP 16926</strain>
    </source>
</reference>
<proteinExistence type="predicted"/>
<protein>
    <submittedName>
        <fullName evidence="1">Uncharacterized protein</fullName>
    </submittedName>
</protein>
<comment type="caution">
    <text evidence="1">The sequence shown here is derived from an EMBL/GenBank/DDBJ whole genome shotgun (WGS) entry which is preliminary data.</text>
</comment>
<dbReference type="EMBL" id="RBTH01000112">
    <property type="protein sequence ID" value="RMT48308.1"/>
    <property type="molecule type" value="Genomic_DNA"/>
</dbReference>
<dbReference type="AlphaFoldDB" id="A0A0P9ZQX3"/>
<gene>
    <name evidence="1" type="ORF">ALP48_00146</name>
</gene>
<evidence type="ECO:0000313" key="1">
    <source>
        <dbReference type="EMBL" id="RMT48308.1"/>
    </source>
</evidence>
<sequence length="73" mass="8173">MRKVEVTSKVWVKPSEGVSGHWANTDPVIAKFHQFGPAYEEFEAGPGNYTVAVIEMPDGTVRQAHLTEIRFLD</sequence>
<dbReference type="RefSeq" id="WP_057458397.1">
    <property type="nucleotide sequence ID" value="NZ_LJRH01000365.1"/>
</dbReference>
<name>A0A0P9ZQX3_PSESX</name>
<dbReference type="Proteomes" id="UP000268096">
    <property type="component" value="Unassembled WGS sequence"/>
</dbReference>
<accession>A0A0P9ZQX3</accession>
<organism evidence="1 2">
    <name type="scientific">Pseudomonas syringae pv. solidagae</name>
    <dbReference type="NCBI Taxonomy" id="264458"/>
    <lineage>
        <taxon>Bacteria</taxon>
        <taxon>Pseudomonadati</taxon>
        <taxon>Pseudomonadota</taxon>
        <taxon>Gammaproteobacteria</taxon>
        <taxon>Pseudomonadales</taxon>
        <taxon>Pseudomonadaceae</taxon>
        <taxon>Pseudomonas</taxon>
        <taxon>Pseudomonas syringae</taxon>
    </lineage>
</organism>